<dbReference type="GO" id="GO:0000981">
    <property type="term" value="F:DNA-binding transcription factor activity, RNA polymerase II-specific"/>
    <property type="evidence" value="ECO:0007669"/>
    <property type="project" value="TreeGrafter"/>
</dbReference>
<proteinExistence type="predicted"/>
<dbReference type="FunFam" id="3.30.160.60:FF:001732">
    <property type="entry name" value="Zgc:162936"/>
    <property type="match status" value="1"/>
</dbReference>
<dbReference type="GO" id="GO:0008270">
    <property type="term" value="F:zinc ion binding"/>
    <property type="evidence" value="ECO:0007669"/>
    <property type="project" value="UniProtKB-KW"/>
</dbReference>
<evidence type="ECO:0000256" key="5">
    <source>
        <dbReference type="PROSITE-ProRule" id="PRU00042"/>
    </source>
</evidence>
<keyword evidence="8" id="KW-1185">Reference proteome</keyword>
<dbReference type="AlphaFoldDB" id="A0AAV5T4V0"/>
<keyword evidence="2" id="KW-0677">Repeat</keyword>
<dbReference type="Proteomes" id="UP001432027">
    <property type="component" value="Unassembled WGS sequence"/>
</dbReference>
<reference evidence="7" key="1">
    <citation type="submission" date="2023-10" db="EMBL/GenBank/DDBJ databases">
        <title>Genome assembly of Pristionchus species.</title>
        <authorList>
            <person name="Yoshida K."/>
            <person name="Sommer R.J."/>
        </authorList>
    </citation>
    <scope>NUCLEOTIDE SEQUENCE</scope>
    <source>
        <strain evidence="7">RS0144</strain>
    </source>
</reference>
<accession>A0AAV5T4V0</accession>
<comment type="caution">
    <text evidence="7">The sequence shown here is derived from an EMBL/GenBank/DDBJ whole genome shotgun (WGS) entry which is preliminary data.</text>
</comment>
<dbReference type="GO" id="GO:0005694">
    <property type="term" value="C:chromosome"/>
    <property type="evidence" value="ECO:0007669"/>
    <property type="project" value="UniProtKB-ARBA"/>
</dbReference>
<evidence type="ECO:0000259" key="6">
    <source>
        <dbReference type="PROSITE" id="PS50157"/>
    </source>
</evidence>
<sequence length="114" mass="13120">MNLHSKKNRSRWLNAGKMGPKFTCDCCSYNCASRTALAIHMCVHTGERPHKCSHCSDRFVSSSFLKNHIRIVHGLKQYACPLCEEKFDRLSQLTIHKRNHYKIVHAGTHQSILN</sequence>
<organism evidence="7 8">
    <name type="scientific">Pristionchus entomophagus</name>
    <dbReference type="NCBI Taxonomy" id="358040"/>
    <lineage>
        <taxon>Eukaryota</taxon>
        <taxon>Metazoa</taxon>
        <taxon>Ecdysozoa</taxon>
        <taxon>Nematoda</taxon>
        <taxon>Chromadorea</taxon>
        <taxon>Rhabditida</taxon>
        <taxon>Rhabditina</taxon>
        <taxon>Diplogasteromorpha</taxon>
        <taxon>Diplogasteroidea</taxon>
        <taxon>Neodiplogasteridae</taxon>
        <taxon>Pristionchus</taxon>
    </lineage>
</organism>
<dbReference type="GO" id="GO:0045893">
    <property type="term" value="P:positive regulation of DNA-templated transcription"/>
    <property type="evidence" value="ECO:0007669"/>
    <property type="project" value="UniProtKB-ARBA"/>
</dbReference>
<keyword evidence="4" id="KW-0862">Zinc</keyword>
<dbReference type="PANTHER" id="PTHR23235:SF120">
    <property type="entry name" value="KRUPPEL-LIKE FACTOR 15"/>
    <property type="match status" value="1"/>
</dbReference>
<feature type="domain" description="C2H2-type" evidence="6">
    <location>
        <begin position="22"/>
        <end position="49"/>
    </location>
</feature>
<protein>
    <recommendedName>
        <fullName evidence="6">C2H2-type domain-containing protein</fullName>
    </recommendedName>
</protein>
<dbReference type="InterPro" id="IPR013087">
    <property type="entry name" value="Znf_C2H2_type"/>
</dbReference>
<name>A0AAV5T4V0_9BILA</name>
<dbReference type="SMART" id="SM00355">
    <property type="entry name" value="ZnF_C2H2"/>
    <property type="match status" value="3"/>
</dbReference>
<dbReference type="PROSITE" id="PS50157">
    <property type="entry name" value="ZINC_FINGER_C2H2_2"/>
    <property type="match status" value="3"/>
</dbReference>
<evidence type="ECO:0000256" key="2">
    <source>
        <dbReference type="ARBA" id="ARBA00022737"/>
    </source>
</evidence>
<gene>
    <name evidence="7" type="ORF">PENTCL1PPCAC_12478</name>
</gene>
<feature type="non-terminal residue" evidence="7">
    <location>
        <position position="114"/>
    </location>
</feature>
<evidence type="ECO:0000313" key="7">
    <source>
        <dbReference type="EMBL" id="GMS90303.1"/>
    </source>
</evidence>
<dbReference type="PANTHER" id="PTHR23235">
    <property type="entry name" value="KRUEPPEL-LIKE TRANSCRIPTION FACTOR"/>
    <property type="match status" value="1"/>
</dbReference>
<evidence type="ECO:0000256" key="1">
    <source>
        <dbReference type="ARBA" id="ARBA00022723"/>
    </source>
</evidence>
<dbReference type="EMBL" id="BTSX01000003">
    <property type="protein sequence ID" value="GMS90303.1"/>
    <property type="molecule type" value="Genomic_DNA"/>
</dbReference>
<evidence type="ECO:0000313" key="8">
    <source>
        <dbReference type="Proteomes" id="UP001432027"/>
    </source>
</evidence>
<dbReference type="GO" id="GO:0000978">
    <property type="term" value="F:RNA polymerase II cis-regulatory region sequence-specific DNA binding"/>
    <property type="evidence" value="ECO:0007669"/>
    <property type="project" value="TreeGrafter"/>
</dbReference>
<dbReference type="Pfam" id="PF00096">
    <property type="entry name" value="zf-C2H2"/>
    <property type="match status" value="2"/>
</dbReference>
<dbReference type="InterPro" id="IPR036236">
    <property type="entry name" value="Znf_C2H2_sf"/>
</dbReference>
<feature type="domain" description="C2H2-type" evidence="6">
    <location>
        <begin position="50"/>
        <end position="78"/>
    </location>
</feature>
<evidence type="ECO:0000256" key="4">
    <source>
        <dbReference type="ARBA" id="ARBA00022833"/>
    </source>
</evidence>
<keyword evidence="3 5" id="KW-0863">Zinc-finger</keyword>
<dbReference type="SUPFAM" id="SSF57667">
    <property type="entry name" value="beta-beta-alpha zinc fingers"/>
    <property type="match status" value="2"/>
</dbReference>
<dbReference type="Gene3D" id="3.30.160.60">
    <property type="entry name" value="Classic Zinc Finger"/>
    <property type="match status" value="3"/>
</dbReference>
<evidence type="ECO:0000256" key="3">
    <source>
        <dbReference type="ARBA" id="ARBA00022771"/>
    </source>
</evidence>
<dbReference type="PROSITE" id="PS00028">
    <property type="entry name" value="ZINC_FINGER_C2H2_1"/>
    <property type="match status" value="2"/>
</dbReference>
<feature type="domain" description="C2H2-type" evidence="6">
    <location>
        <begin position="78"/>
        <end position="110"/>
    </location>
</feature>
<keyword evidence="1" id="KW-0479">Metal-binding</keyword>